<dbReference type="EMBL" id="LAZR01010771">
    <property type="protein sequence ID" value="KKM65167.1"/>
    <property type="molecule type" value="Genomic_DNA"/>
</dbReference>
<organism evidence="1">
    <name type="scientific">marine sediment metagenome</name>
    <dbReference type="NCBI Taxonomy" id="412755"/>
    <lineage>
        <taxon>unclassified sequences</taxon>
        <taxon>metagenomes</taxon>
        <taxon>ecological metagenomes</taxon>
    </lineage>
</organism>
<protein>
    <submittedName>
        <fullName evidence="1">Uncharacterized protein</fullName>
    </submittedName>
</protein>
<proteinExistence type="predicted"/>
<reference evidence="1" key="1">
    <citation type="journal article" date="2015" name="Nature">
        <title>Complex archaea that bridge the gap between prokaryotes and eukaryotes.</title>
        <authorList>
            <person name="Spang A."/>
            <person name="Saw J.H."/>
            <person name="Jorgensen S.L."/>
            <person name="Zaremba-Niedzwiedzka K."/>
            <person name="Martijn J."/>
            <person name="Lind A.E."/>
            <person name="van Eijk R."/>
            <person name="Schleper C."/>
            <person name="Guy L."/>
            <person name="Ettema T.J."/>
        </authorList>
    </citation>
    <scope>NUCLEOTIDE SEQUENCE</scope>
</reference>
<sequence length="58" mass="7013">MRHEGREVLMTVREKLNKEIRVALIMKAAWPTGEFFKGRLNGLFWVRDHLLYNRKEID</sequence>
<comment type="caution">
    <text evidence="1">The sequence shown here is derived from an EMBL/GenBank/DDBJ whole genome shotgun (WGS) entry which is preliminary data.</text>
</comment>
<dbReference type="AlphaFoldDB" id="A0A0F9M7H2"/>
<accession>A0A0F9M7H2</accession>
<gene>
    <name evidence="1" type="ORF">LCGC14_1494050</name>
</gene>
<name>A0A0F9M7H2_9ZZZZ</name>
<evidence type="ECO:0000313" key="1">
    <source>
        <dbReference type="EMBL" id="KKM65167.1"/>
    </source>
</evidence>